<keyword evidence="1" id="KW-0812">Transmembrane</keyword>
<keyword evidence="3" id="KW-1185">Reference proteome</keyword>
<evidence type="ECO:0000313" key="3">
    <source>
        <dbReference type="Proteomes" id="UP000201169"/>
    </source>
</evidence>
<protein>
    <submittedName>
        <fullName evidence="2">DUF2393 domain protein</fullName>
    </submittedName>
</protein>
<feature type="transmembrane region" description="Helical" evidence="1">
    <location>
        <begin position="20"/>
        <end position="39"/>
    </location>
</feature>
<dbReference type="OrthoDB" id="5361736at2"/>
<dbReference type="Proteomes" id="UP000201169">
    <property type="component" value="Chromosome"/>
</dbReference>
<proteinExistence type="predicted"/>
<dbReference type="KEGG" id="cavi:CAV_1626"/>
<organism evidence="2 3">
    <name type="scientific">Campylobacter avium LMG 24591</name>
    <dbReference type="NCBI Taxonomy" id="522484"/>
    <lineage>
        <taxon>Bacteria</taxon>
        <taxon>Pseudomonadati</taxon>
        <taxon>Campylobacterota</taxon>
        <taxon>Epsilonproteobacteria</taxon>
        <taxon>Campylobacterales</taxon>
        <taxon>Campylobacteraceae</taxon>
        <taxon>Campylobacter</taxon>
    </lineage>
</organism>
<keyword evidence="1" id="KW-0472">Membrane</keyword>
<keyword evidence="1" id="KW-1133">Transmembrane helix</keyword>
<dbReference type="InterPro" id="IPR013417">
    <property type="entry name" value="CHP02588"/>
</dbReference>
<gene>
    <name evidence="2" type="ORF">CAV_1626</name>
</gene>
<dbReference type="RefSeq" id="WP_094324364.1">
    <property type="nucleotide sequence ID" value="NZ_CP022347.1"/>
</dbReference>
<dbReference type="EMBL" id="CP022347">
    <property type="protein sequence ID" value="ASQ31225.1"/>
    <property type="molecule type" value="Genomic_DNA"/>
</dbReference>
<accession>A0A222MZC0</accession>
<evidence type="ECO:0000256" key="1">
    <source>
        <dbReference type="SAM" id="Phobius"/>
    </source>
</evidence>
<feature type="transmembrane region" description="Helical" evidence="1">
    <location>
        <begin position="45"/>
        <end position="66"/>
    </location>
</feature>
<dbReference type="AlphaFoldDB" id="A0A222MZC0"/>
<name>A0A222MZC0_9BACT</name>
<reference evidence="2 3" key="1">
    <citation type="submission" date="2017-07" db="EMBL/GenBank/DDBJ databases">
        <title>Analysis of two Campylobacter avium genomes and identification of a novel hippuricase gene.</title>
        <authorList>
            <person name="Miller W.G."/>
            <person name="Chapman M.H."/>
            <person name="Yee E."/>
            <person name="Revez J."/>
            <person name="Bono J.L."/>
            <person name="Rossi M."/>
        </authorList>
    </citation>
    <scope>NUCLEOTIDE SEQUENCE [LARGE SCALE GENOMIC DNA]</scope>
    <source>
        <strain evidence="2 3">LMG 24591</strain>
    </source>
</reference>
<dbReference type="Pfam" id="PF09624">
    <property type="entry name" value="DUF2393"/>
    <property type="match status" value="1"/>
</dbReference>
<sequence length="177" mass="20869">MLELKQSLLFYIKNLYTIDFVFALLVLFIFVSLLLPAVIFHQRPIIAFLFIFFDIVFCCVFAYFGYKLIDDRVRTRTVELVDENFYGGSNFVIDVNIKNQSKYNFSHCKIIAKIYNTNSDANLSTLEKYKQSYIPIRLKSKSIEKPLAKNEAQSHRIKFDNFNKDMNYSIKLESECF</sequence>
<evidence type="ECO:0000313" key="2">
    <source>
        <dbReference type="EMBL" id="ASQ31225.1"/>
    </source>
</evidence>